<keyword evidence="1" id="KW-0732">Signal</keyword>
<dbReference type="AlphaFoldDB" id="A0A936Z8H1"/>
<evidence type="ECO:0000256" key="1">
    <source>
        <dbReference type="SAM" id="SignalP"/>
    </source>
</evidence>
<protein>
    <submittedName>
        <fullName evidence="2">Uncharacterized protein</fullName>
    </submittedName>
</protein>
<keyword evidence="3" id="KW-1185">Reference proteome</keyword>
<evidence type="ECO:0000313" key="2">
    <source>
        <dbReference type="EMBL" id="MBL0404696.1"/>
    </source>
</evidence>
<dbReference type="EMBL" id="JAEQMY010000014">
    <property type="protein sequence ID" value="MBL0404696.1"/>
    <property type="molecule type" value="Genomic_DNA"/>
</dbReference>
<reference evidence="2" key="1">
    <citation type="submission" date="2021-01" db="EMBL/GenBank/DDBJ databases">
        <title>Microvirga sp.</title>
        <authorList>
            <person name="Kim M.K."/>
        </authorList>
    </citation>
    <scope>NUCLEOTIDE SEQUENCE</scope>
    <source>
        <strain evidence="2">5420S-16</strain>
    </source>
</reference>
<proteinExistence type="predicted"/>
<accession>A0A936Z8H1</accession>
<dbReference type="RefSeq" id="WP_202059636.1">
    <property type="nucleotide sequence ID" value="NZ_JAEQMY010000014.1"/>
</dbReference>
<feature type="chain" id="PRO_5037921219" evidence="1">
    <location>
        <begin position="27"/>
        <end position="200"/>
    </location>
</feature>
<gene>
    <name evidence="2" type="ORF">JKG68_12020</name>
</gene>
<dbReference type="Proteomes" id="UP000605848">
    <property type="component" value="Unassembled WGS sequence"/>
</dbReference>
<evidence type="ECO:0000313" key="3">
    <source>
        <dbReference type="Proteomes" id="UP000605848"/>
    </source>
</evidence>
<organism evidence="2 3">
    <name type="scientific">Microvirga aerilata</name>
    <dbReference type="NCBI Taxonomy" id="670292"/>
    <lineage>
        <taxon>Bacteria</taxon>
        <taxon>Pseudomonadati</taxon>
        <taxon>Pseudomonadota</taxon>
        <taxon>Alphaproteobacteria</taxon>
        <taxon>Hyphomicrobiales</taxon>
        <taxon>Methylobacteriaceae</taxon>
        <taxon>Microvirga</taxon>
    </lineage>
</organism>
<feature type="signal peptide" evidence="1">
    <location>
        <begin position="1"/>
        <end position="26"/>
    </location>
</feature>
<sequence length="200" mass="21144">MMIRVSTTALLASALIFMAQHHEAQAQGVMDILRDNAKSATDTAGSLVPSLPSMPVLPEMAEITKLATGTLDEFTEQVSAAAPVLEKLGFEIATFRVQMALPPKAKLRFRSKNVDLDEATISGISATNRGGALSTALISNAVLAKRMQKAMAMGTAVLDVTLGLPPKVKMSFLKGGSGDLSDLGNRFDDLDLVCEQALDP</sequence>
<comment type="caution">
    <text evidence="2">The sequence shown here is derived from an EMBL/GenBank/DDBJ whole genome shotgun (WGS) entry which is preliminary data.</text>
</comment>
<name>A0A936Z8H1_9HYPH</name>